<proteinExistence type="predicted"/>
<dbReference type="AlphaFoldDB" id="A0AAV0VRD6"/>
<keyword evidence="3" id="KW-1185">Reference proteome</keyword>
<feature type="domain" description="HAT C-terminal dimerisation" evidence="1">
    <location>
        <begin position="83"/>
        <end position="163"/>
    </location>
</feature>
<sequence>MQSILLDPRFKKQGFPNNDKYQSAYQSLSRMVQNLPIGQDAQEPGTTVGIGPLSGPETIWKDFDTRVTAVSGGSNVTVAGILELDRYIAEPLLKRTEDPLVWWNERKLIYPKLYQLVCRMLCVVATSVPCERIFSKAGMVLTEIRSRLTTDKVEKLLFLNHNLD</sequence>
<dbReference type="GO" id="GO:0046983">
    <property type="term" value="F:protein dimerization activity"/>
    <property type="evidence" value="ECO:0007669"/>
    <property type="project" value="InterPro"/>
</dbReference>
<evidence type="ECO:0000259" key="1">
    <source>
        <dbReference type="Pfam" id="PF05699"/>
    </source>
</evidence>
<organism evidence="2 3">
    <name type="scientific">Macrosiphum euphorbiae</name>
    <name type="common">potato aphid</name>
    <dbReference type="NCBI Taxonomy" id="13131"/>
    <lineage>
        <taxon>Eukaryota</taxon>
        <taxon>Metazoa</taxon>
        <taxon>Ecdysozoa</taxon>
        <taxon>Arthropoda</taxon>
        <taxon>Hexapoda</taxon>
        <taxon>Insecta</taxon>
        <taxon>Pterygota</taxon>
        <taxon>Neoptera</taxon>
        <taxon>Paraneoptera</taxon>
        <taxon>Hemiptera</taxon>
        <taxon>Sternorrhyncha</taxon>
        <taxon>Aphidomorpha</taxon>
        <taxon>Aphidoidea</taxon>
        <taxon>Aphididae</taxon>
        <taxon>Macrosiphini</taxon>
        <taxon>Macrosiphum</taxon>
    </lineage>
</organism>
<evidence type="ECO:0000313" key="3">
    <source>
        <dbReference type="Proteomes" id="UP001160148"/>
    </source>
</evidence>
<dbReference type="InterPro" id="IPR008906">
    <property type="entry name" value="HATC_C_dom"/>
</dbReference>
<dbReference type="InterPro" id="IPR012337">
    <property type="entry name" value="RNaseH-like_sf"/>
</dbReference>
<dbReference type="SUPFAM" id="SSF53098">
    <property type="entry name" value="Ribonuclease H-like"/>
    <property type="match status" value="1"/>
</dbReference>
<comment type="caution">
    <text evidence="2">The sequence shown here is derived from an EMBL/GenBank/DDBJ whole genome shotgun (WGS) entry which is preliminary data.</text>
</comment>
<protein>
    <recommendedName>
        <fullName evidence="1">HAT C-terminal dimerisation domain-containing protein</fullName>
    </recommendedName>
</protein>
<dbReference type="PANTHER" id="PTHR47611:SF3">
    <property type="entry name" value="HAT C-TERMINAL DIMERISATION DOMAIN-CONTAINING PROTEIN"/>
    <property type="match status" value="1"/>
</dbReference>
<name>A0AAV0VRD6_9HEMI</name>
<dbReference type="EMBL" id="CARXXK010000001">
    <property type="protein sequence ID" value="CAI6344266.1"/>
    <property type="molecule type" value="Genomic_DNA"/>
</dbReference>
<evidence type="ECO:0000313" key="2">
    <source>
        <dbReference type="EMBL" id="CAI6344266.1"/>
    </source>
</evidence>
<reference evidence="2 3" key="1">
    <citation type="submission" date="2023-01" db="EMBL/GenBank/DDBJ databases">
        <authorList>
            <person name="Whitehead M."/>
        </authorList>
    </citation>
    <scope>NUCLEOTIDE SEQUENCE [LARGE SCALE GENOMIC DNA]</scope>
</reference>
<gene>
    <name evidence="2" type="ORF">MEUPH1_LOCUS1424</name>
</gene>
<dbReference type="Proteomes" id="UP001160148">
    <property type="component" value="Unassembled WGS sequence"/>
</dbReference>
<dbReference type="Pfam" id="PF05699">
    <property type="entry name" value="Dimer_Tnp_hAT"/>
    <property type="match status" value="1"/>
</dbReference>
<accession>A0AAV0VRD6</accession>
<dbReference type="PANTHER" id="PTHR47611">
    <property type="entry name" value="HAT DIMERISATION DOMAIN, C-TERMINAL"/>
    <property type="match status" value="1"/>
</dbReference>